<accession>A0ABU7V2T7</accession>
<dbReference type="Proteomes" id="UP001351900">
    <property type="component" value="Unassembled WGS sequence"/>
</dbReference>
<dbReference type="Gene3D" id="3.40.50.720">
    <property type="entry name" value="NAD(P)-binding Rossmann-like Domain"/>
    <property type="match status" value="1"/>
</dbReference>
<name>A0ABU7V2T7_9MICO</name>
<feature type="domain" description="NAD-dependent epimerase/dehydratase" evidence="1">
    <location>
        <begin position="10"/>
        <end position="220"/>
    </location>
</feature>
<dbReference type="InterPro" id="IPR051783">
    <property type="entry name" value="NAD(P)-dependent_oxidoreduct"/>
</dbReference>
<dbReference type="RefSeq" id="WP_292711720.1">
    <property type="nucleotide sequence ID" value="NZ_BAAAUO010000003.1"/>
</dbReference>
<evidence type="ECO:0000313" key="3">
    <source>
        <dbReference type="Proteomes" id="UP001351900"/>
    </source>
</evidence>
<dbReference type="Pfam" id="PF01370">
    <property type="entry name" value="Epimerase"/>
    <property type="match status" value="1"/>
</dbReference>
<dbReference type="PANTHER" id="PTHR48079:SF6">
    <property type="entry name" value="NAD(P)-BINDING DOMAIN-CONTAINING PROTEIN-RELATED"/>
    <property type="match status" value="1"/>
</dbReference>
<dbReference type="InterPro" id="IPR001509">
    <property type="entry name" value="Epimerase_deHydtase"/>
</dbReference>
<gene>
    <name evidence="2" type="ORF">V2V91_01465</name>
</gene>
<organism evidence="2 3">
    <name type="scientific">Microbacterium schleiferi</name>
    <dbReference type="NCBI Taxonomy" id="69362"/>
    <lineage>
        <taxon>Bacteria</taxon>
        <taxon>Bacillati</taxon>
        <taxon>Actinomycetota</taxon>
        <taxon>Actinomycetes</taxon>
        <taxon>Micrococcales</taxon>
        <taxon>Microbacteriaceae</taxon>
        <taxon>Microbacterium</taxon>
    </lineage>
</organism>
<proteinExistence type="predicted"/>
<dbReference type="InterPro" id="IPR036291">
    <property type="entry name" value="NAD(P)-bd_dom_sf"/>
</dbReference>
<comment type="caution">
    <text evidence="2">The sequence shown here is derived from an EMBL/GenBank/DDBJ whole genome shotgun (WGS) entry which is preliminary data.</text>
</comment>
<sequence>MTDTPFDAPVVVTGAGGYIGRHVVTALADRGVPVIAVVRPGSGAALDPRARRVEFDILAEDTLPDGLAEARALVHLAWRDGFVHNSPAHMLELSAHYAFLRRAAAAGVDAVVALGTMHEVGYWEGAIDAGTPTNPRSLYGVAKDALRRSLELGLPEDVRLVWARCYYIFGDDRHSNSIFARLLEAVAAGKSTFPFTTGRNKYDFIAVEELGRQLAAVALDDDARGVINCSSGEPVSLADQVEWFIRSRGLPITLEYGAFPDRPYDSPAVWGDATRIHEIMAALPD</sequence>
<dbReference type="EMBL" id="JAZHOV010000001">
    <property type="protein sequence ID" value="MEF2253803.1"/>
    <property type="molecule type" value="Genomic_DNA"/>
</dbReference>
<keyword evidence="3" id="KW-1185">Reference proteome</keyword>
<dbReference type="PANTHER" id="PTHR48079">
    <property type="entry name" value="PROTEIN YEEZ"/>
    <property type="match status" value="1"/>
</dbReference>
<dbReference type="SUPFAM" id="SSF51735">
    <property type="entry name" value="NAD(P)-binding Rossmann-fold domains"/>
    <property type="match status" value="1"/>
</dbReference>
<reference evidence="2 3" key="1">
    <citation type="submission" date="2024-01" db="EMBL/GenBank/DDBJ databases">
        <title>the genome sequence of strain Microbacterium schleiferi NBRC 15075.</title>
        <authorList>
            <person name="Ding Y."/>
            <person name="Zhang G."/>
        </authorList>
    </citation>
    <scope>NUCLEOTIDE SEQUENCE [LARGE SCALE GENOMIC DNA]</scope>
    <source>
        <strain evidence="2 3">NBRC 15075</strain>
    </source>
</reference>
<evidence type="ECO:0000313" key="2">
    <source>
        <dbReference type="EMBL" id="MEF2253803.1"/>
    </source>
</evidence>
<protein>
    <submittedName>
        <fullName evidence="2">NAD(P)-dependent oxidoreductase</fullName>
    </submittedName>
</protein>
<evidence type="ECO:0000259" key="1">
    <source>
        <dbReference type="Pfam" id="PF01370"/>
    </source>
</evidence>